<organism evidence="1 2">
    <name type="scientific">Daphnia magna</name>
    <dbReference type="NCBI Taxonomy" id="35525"/>
    <lineage>
        <taxon>Eukaryota</taxon>
        <taxon>Metazoa</taxon>
        <taxon>Ecdysozoa</taxon>
        <taxon>Arthropoda</taxon>
        <taxon>Crustacea</taxon>
        <taxon>Branchiopoda</taxon>
        <taxon>Diplostraca</taxon>
        <taxon>Cladocera</taxon>
        <taxon>Anomopoda</taxon>
        <taxon>Daphniidae</taxon>
        <taxon>Daphnia</taxon>
    </lineage>
</organism>
<evidence type="ECO:0000313" key="1">
    <source>
        <dbReference type="EMBL" id="KAK4019290.1"/>
    </source>
</evidence>
<proteinExistence type="predicted"/>
<dbReference type="Proteomes" id="UP001234178">
    <property type="component" value="Unassembled WGS sequence"/>
</dbReference>
<accession>A0ABR0A2C3</accession>
<dbReference type="EMBL" id="JAOYFB010000036">
    <property type="protein sequence ID" value="KAK4019290.1"/>
    <property type="molecule type" value="Genomic_DNA"/>
</dbReference>
<evidence type="ECO:0000313" key="2">
    <source>
        <dbReference type="Proteomes" id="UP001234178"/>
    </source>
</evidence>
<gene>
    <name evidence="1" type="ORF">OUZ56_001316</name>
</gene>
<sequence length="80" mass="9254">MRMALLYWIHLTESEETDMMRIKCDELSKPLAINQSAIKMMGRIAFLGHVRCIKAKTMKDVALRLAGRRYTISLTIKNNI</sequence>
<protein>
    <submittedName>
        <fullName evidence="1">Uncharacterized protein</fullName>
    </submittedName>
</protein>
<name>A0ABR0A2C3_9CRUS</name>
<reference evidence="1 2" key="1">
    <citation type="journal article" date="2023" name="Nucleic Acids Res.">
        <title>The hologenome of Daphnia magna reveals possible DNA methylation and microbiome-mediated evolution of the host genome.</title>
        <authorList>
            <person name="Chaturvedi A."/>
            <person name="Li X."/>
            <person name="Dhandapani V."/>
            <person name="Marshall H."/>
            <person name="Kissane S."/>
            <person name="Cuenca-Cambronero M."/>
            <person name="Asole G."/>
            <person name="Calvet F."/>
            <person name="Ruiz-Romero M."/>
            <person name="Marangio P."/>
            <person name="Guigo R."/>
            <person name="Rago D."/>
            <person name="Mirbahai L."/>
            <person name="Eastwood N."/>
            <person name="Colbourne J.K."/>
            <person name="Zhou J."/>
            <person name="Mallon E."/>
            <person name="Orsini L."/>
        </authorList>
    </citation>
    <scope>NUCLEOTIDE SEQUENCE [LARGE SCALE GENOMIC DNA]</scope>
    <source>
        <strain evidence="1">LRV0_1</strain>
    </source>
</reference>
<keyword evidence="2" id="KW-1185">Reference proteome</keyword>
<comment type="caution">
    <text evidence="1">The sequence shown here is derived from an EMBL/GenBank/DDBJ whole genome shotgun (WGS) entry which is preliminary data.</text>
</comment>